<dbReference type="SUPFAM" id="SSF82185">
    <property type="entry name" value="Histone H3 K4-specific methyltransferase SET7/9 N-terminal domain"/>
    <property type="match status" value="1"/>
</dbReference>
<comment type="caution">
    <text evidence="1">The sequence shown here is derived from an EMBL/GenBank/DDBJ whole genome shotgun (WGS) entry which is preliminary data.</text>
</comment>
<accession>A0A9W6B984</accession>
<dbReference type="PROSITE" id="PS51257">
    <property type="entry name" value="PROKAR_LIPOPROTEIN"/>
    <property type="match status" value="1"/>
</dbReference>
<evidence type="ECO:0000313" key="2">
    <source>
        <dbReference type="Proteomes" id="UP001143545"/>
    </source>
</evidence>
<proteinExistence type="predicted"/>
<gene>
    <name evidence="1" type="ORF">NBRC110019_25290</name>
</gene>
<dbReference type="Proteomes" id="UP001143545">
    <property type="component" value="Unassembled WGS sequence"/>
</dbReference>
<evidence type="ECO:0008006" key="3">
    <source>
        <dbReference type="Google" id="ProtNLM"/>
    </source>
</evidence>
<name>A0A9W6B984_9FLAO</name>
<keyword evidence="2" id="KW-1185">Reference proteome</keyword>
<dbReference type="AlphaFoldDB" id="A0A9W6B984"/>
<protein>
    <recommendedName>
        <fullName evidence="3">Lipoprotein</fullName>
    </recommendedName>
</protein>
<organism evidence="1 2">
    <name type="scientific">Neptunitalea chrysea</name>
    <dbReference type="NCBI Taxonomy" id="1647581"/>
    <lineage>
        <taxon>Bacteria</taxon>
        <taxon>Pseudomonadati</taxon>
        <taxon>Bacteroidota</taxon>
        <taxon>Flavobacteriia</taxon>
        <taxon>Flavobacteriales</taxon>
        <taxon>Flavobacteriaceae</taxon>
        <taxon>Neptunitalea</taxon>
    </lineage>
</organism>
<dbReference type="EMBL" id="BRVP01000018">
    <property type="protein sequence ID" value="GLB53488.1"/>
    <property type="molecule type" value="Genomic_DNA"/>
</dbReference>
<evidence type="ECO:0000313" key="1">
    <source>
        <dbReference type="EMBL" id="GLB53488.1"/>
    </source>
</evidence>
<dbReference type="Gene3D" id="2.20.110.10">
    <property type="entry name" value="Histone H3 K4-specific methyltransferase SET7/9 N-terminal domain"/>
    <property type="match status" value="1"/>
</dbReference>
<dbReference type="RefSeq" id="WP_281755476.1">
    <property type="nucleotide sequence ID" value="NZ_BRVP01000018.1"/>
</dbReference>
<sequence>MNNKIIGLISICLILISCNSVKQISKNNSTKILFKNINEDVEEFDGCEVTVYRSLNTDSLLNGKYQICYKKRKTIFANFLDGKLNGLVETYEKRELIHICEYKDGLKNGLQVNYYKSYSSNEKKETVHKTITSYRNGLINGIQKWYFDNVLTITQAYSNGIQEGKSYFFDNKGDTLDIMTFSPIKPLEGKYRVVNHKEYDDSYPFRGSIEVISKNETINELSLFLSVDPGVDNCCREKLKGAYLFLTISGDFVFCFNASSSIPDDVFKLD</sequence>
<reference evidence="1" key="1">
    <citation type="submission" date="2022-07" db="EMBL/GenBank/DDBJ databases">
        <title>Taxonomy of Novel Oxalotrophic and Methylotrophic Bacteria.</title>
        <authorList>
            <person name="Sahin N."/>
            <person name="Tani A."/>
        </authorList>
    </citation>
    <scope>NUCLEOTIDE SEQUENCE</scope>
    <source>
        <strain evidence="1">AM327</strain>
    </source>
</reference>